<keyword evidence="2" id="KW-1185">Reference proteome</keyword>
<comment type="caution">
    <text evidence="1">The sequence shown here is derived from an EMBL/GenBank/DDBJ whole genome shotgun (WGS) entry which is preliminary data.</text>
</comment>
<gene>
    <name evidence="1" type="ORF">L2E82_15290</name>
</gene>
<evidence type="ECO:0000313" key="1">
    <source>
        <dbReference type="EMBL" id="KAI3765260.1"/>
    </source>
</evidence>
<dbReference type="Proteomes" id="UP001055811">
    <property type="component" value="Linkage Group LG03"/>
</dbReference>
<evidence type="ECO:0000313" key="2">
    <source>
        <dbReference type="Proteomes" id="UP001055811"/>
    </source>
</evidence>
<proteinExistence type="predicted"/>
<name>A0ACB9F2Y6_CICIN</name>
<reference evidence="1 2" key="2">
    <citation type="journal article" date="2022" name="Mol. Ecol. Resour.">
        <title>The genomes of chicory, endive, great burdock and yacon provide insights into Asteraceae paleo-polyploidization history and plant inulin production.</title>
        <authorList>
            <person name="Fan W."/>
            <person name="Wang S."/>
            <person name="Wang H."/>
            <person name="Wang A."/>
            <person name="Jiang F."/>
            <person name="Liu H."/>
            <person name="Zhao H."/>
            <person name="Xu D."/>
            <person name="Zhang Y."/>
        </authorList>
    </citation>
    <scope>NUCLEOTIDE SEQUENCE [LARGE SCALE GENOMIC DNA]</scope>
    <source>
        <strain evidence="2">cv. Punajuju</strain>
        <tissue evidence="1">Leaves</tissue>
    </source>
</reference>
<accession>A0ACB9F2Y6</accession>
<protein>
    <submittedName>
        <fullName evidence="1">Uncharacterized protein</fullName>
    </submittedName>
</protein>
<organism evidence="1 2">
    <name type="scientific">Cichorium intybus</name>
    <name type="common">Chicory</name>
    <dbReference type="NCBI Taxonomy" id="13427"/>
    <lineage>
        <taxon>Eukaryota</taxon>
        <taxon>Viridiplantae</taxon>
        <taxon>Streptophyta</taxon>
        <taxon>Embryophyta</taxon>
        <taxon>Tracheophyta</taxon>
        <taxon>Spermatophyta</taxon>
        <taxon>Magnoliopsida</taxon>
        <taxon>eudicotyledons</taxon>
        <taxon>Gunneridae</taxon>
        <taxon>Pentapetalae</taxon>
        <taxon>asterids</taxon>
        <taxon>campanulids</taxon>
        <taxon>Asterales</taxon>
        <taxon>Asteraceae</taxon>
        <taxon>Cichorioideae</taxon>
        <taxon>Cichorieae</taxon>
        <taxon>Cichoriinae</taxon>
        <taxon>Cichorium</taxon>
    </lineage>
</organism>
<dbReference type="EMBL" id="CM042011">
    <property type="protein sequence ID" value="KAI3765260.1"/>
    <property type="molecule type" value="Genomic_DNA"/>
</dbReference>
<sequence length="159" mass="18506">MSSRVLNFEENKLKSKSSPSRLFFNTQILTENLLDDSTTFLKRFRIFDDNVNCFISELNREIDFNNLNLVFFPIHNGDQFYAIVFNLTSMEIIILDSMRLSGKIEDMYGKIPQLLNGMESNKEFILKVVDLCKENLTEDGFRSRSGSWHEQGLCLVDWG</sequence>
<reference evidence="2" key="1">
    <citation type="journal article" date="2022" name="Mol. Ecol. Resour.">
        <title>The genomes of chicory, endive, great burdock and yacon provide insights into Asteraceae palaeo-polyploidization history and plant inulin production.</title>
        <authorList>
            <person name="Fan W."/>
            <person name="Wang S."/>
            <person name="Wang H."/>
            <person name="Wang A."/>
            <person name="Jiang F."/>
            <person name="Liu H."/>
            <person name="Zhao H."/>
            <person name="Xu D."/>
            <person name="Zhang Y."/>
        </authorList>
    </citation>
    <scope>NUCLEOTIDE SEQUENCE [LARGE SCALE GENOMIC DNA]</scope>
    <source>
        <strain evidence="2">cv. Punajuju</strain>
    </source>
</reference>